<dbReference type="SUPFAM" id="SSF48452">
    <property type="entry name" value="TPR-like"/>
    <property type="match status" value="1"/>
</dbReference>
<dbReference type="Gene3D" id="1.25.40.10">
    <property type="entry name" value="Tetratricopeptide repeat domain"/>
    <property type="match status" value="1"/>
</dbReference>
<proteinExistence type="predicted"/>
<evidence type="ECO:0000313" key="2">
    <source>
        <dbReference type="Proteomes" id="UP000477722"/>
    </source>
</evidence>
<dbReference type="AlphaFoldDB" id="A0A6G4WZR7"/>
<keyword evidence="2" id="KW-1185">Reference proteome</keyword>
<dbReference type="InterPro" id="IPR027417">
    <property type="entry name" value="P-loop_NTPase"/>
</dbReference>
<dbReference type="SUPFAM" id="SSF52540">
    <property type="entry name" value="P-loop containing nucleoside triphosphate hydrolases"/>
    <property type="match status" value="1"/>
</dbReference>
<protein>
    <submittedName>
        <fullName evidence="1">Tetratricopeptide repeat protein</fullName>
    </submittedName>
</protein>
<dbReference type="PRINTS" id="PR00364">
    <property type="entry name" value="DISEASERSIST"/>
</dbReference>
<dbReference type="EMBL" id="JAAKZZ010000232">
    <property type="protein sequence ID" value="NGO70789.1"/>
    <property type="molecule type" value="Genomic_DNA"/>
</dbReference>
<organism evidence="1 2">
    <name type="scientific">Streptomyces boncukensis</name>
    <dbReference type="NCBI Taxonomy" id="2711219"/>
    <lineage>
        <taxon>Bacteria</taxon>
        <taxon>Bacillati</taxon>
        <taxon>Actinomycetota</taxon>
        <taxon>Actinomycetes</taxon>
        <taxon>Kitasatosporales</taxon>
        <taxon>Streptomycetaceae</taxon>
        <taxon>Streptomyces</taxon>
    </lineage>
</organism>
<sequence>MTDETRNTVDGQVSAEVLAQVGHLHGNLNVHLPQQHDGTPEWTPSVRLPAEEAHYVDRDEELSRVRGALGATGRPTERPLVVAVSGVGGVGKSAFGVRLAYHLHGEYAEGALYLDLDDLRDDDGAFPRMDVLDILLDWTGVRPEWRGRTLAAREGQLVQRTSGRRLVLVLDNVRRADEVKGLLPPSRHSVAVVISRTRLTGLRGALELHLEAMAAEYGADLLRRIAEEDELALAPHDRDELARLCAGFPAALHAVGGALCRNPARGGDQLARELRAHLADRGDPLVDGPWDAAYRELGPDAARLYRLLPVHPGREFTARSCAALLGEPDEPTASDALGELLDARLVRRWTADRFRMHDLPRAHARRRARRDGTEEAAAAARRRVVRWYRRQAERADRAVSGDRLRLAEPLPELPYAPDVPLSGKGEAARWLERERTALYGCVRTAADEGTEEGDADTWALCEPLWTHFVDHRYYGEAGDAFRAGRDAAGRAGHPAALARLRCQLARVLWETGEWAAARQEVAAAVRAAAALAAGHSPCPDTCPEKCPVRVLEASTREFRGLLRSAEGDWAGAAEEFTASRHLHEGIPNPYGVLLQTYLLGRALTEQGRAREAVDELTRAHEEARAADRARMTGRTAHELARALRLSGARDAARVAELYARALASARERDADREEAQALTALAALAEEDGDSATAEAHRARVRDIERRAGGLTGEG</sequence>
<name>A0A6G4WZR7_9ACTN</name>
<dbReference type="RefSeq" id="WP_165300442.1">
    <property type="nucleotide sequence ID" value="NZ_JAAKZZ010000232.1"/>
</dbReference>
<dbReference type="Gene3D" id="3.40.50.300">
    <property type="entry name" value="P-loop containing nucleotide triphosphate hydrolases"/>
    <property type="match status" value="1"/>
</dbReference>
<dbReference type="Proteomes" id="UP000477722">
    <property type="component" value="Unassembled WGS sequence"/>
</dbReference>
<gene>
    <name evidence="1" type="ORF">G5C65_21020</name>
</gene>
<comment type="caution">
    <text evidence="1">The sequence shown here is derived from an EMBL/GenBank/DDBJ whole genome shotgun (WGS) entry which is preliminary data.</text>
</comment>
<dbReference type="PANTHER" id="PTHR47691">
    <property type="entry name" value="REGULATOR-RELATED"/>
    <property type="match status" value="1"/>
</dbReference>
<reference evidence="1 2" key="1">
    <citation type="submission" date="2020-02" db="EMBL/GenBank/DDBJ databases">
        <title>Whole-genome analyses of novel actinobacteria.</title>
        <authorList>
            <person name="Sahin N."/>
            <person name="Tatar D."/>
        </authorList>
    </citation>
    <scope>NUCLEOTIDE SEQUENCE [LARGE SCALE GENOMIC DNA]</scope>
    <source>
        <strain evidence="1 2">SB3404</strain>
    </source>
</reference>
<dbReference type="PANTHER" id="PTHR47691:SF3">
    <property type="entry name" value="HTH-TYPE TRANSCRIPTIONAL REGULATOR RV0890C-RELATED"/>
    <property type="match status" value="1"/>
</dbReference>
<evidence type="ECO:0000313" key="1">
    <source>
        <dbReference type="EMBL" id="NGO70789.1"/>
    </source>
</evidence>
<dbReference type="InterPro" id="IPR011990">
    <property type="entry name" value="TPR-like_helical_dom_sf"/>
</dbReference>
<accession>A0A6G4WZR7</accession>